<accession>A0A1W0XFK2</accession>
<proteinExistence type="predicted"/>
<keyword evidence="3" id="KW-1185">Reference proteome</keyword>
<dbReference type="EMBL" id="MTYJ01000001">
    <property type="protein sequence ID" value="OQV26254.1"/>
    <property type="molecule type" value="Genomic_DNA"/>
</dbReference>
<evidence type="ECO:0000313" key="2">
    <source>
        <dbReference type="EMBL" id="OQV26254.1"/>
    </source>
</evidence>
<reference evidence="3" key="1">
    <citation type="submission" date="2017-01" db="EMBL/GenBank/DDBJ databases">
        <title>Comparative genomics of anhydrobiosis in the tardigrade Hypsibius dujardini.</title>
        <authorList>
            <person name="Yoshida Y."/>
            <person name="Koutsovoulos G."/>
            <person name="Laetsch D."/>
            <person name="Stevens L."/>
            <person name="Kumar S."/>
            <person name="Horikawa D."/>
            <person name="Ishino K."/>
            <person name="Komine S."/>
            <person name="Tomita M."/>
            <person name="Blaxter M."/>
            <person name="Arakawa K."/>
        </authorList>
    </citation>
    <scope>NUCLEOTIDE SEQUENCE [LARGE SCALE GENOMIC DNA]</scope>
    <source>
        <strain evidence="3">Z151</strain>
    </source>
</reference>
<sequence length="164" mass="18266">MNIWPENLPQNSLSTSLGISFNLESAGENSIAPFTDTSSSWDELFAEMEHNLKVVTALDENDQFSRDLTNNPQVKVEVNRSSAEPGKESGSVISEASSSVRKKGLKTQGAAHAKKTRERNDEYVAILETNLDAAESDIRKLVEALSISHQQVQYLLERLKMTWK</sequence>
<evidence type="ECO:0000313" key="3">
    <source>
        <dbReference type="Proteomes" id="UP000192578"/>
    </source>
</evidence>
<evidence type="ECO:0008006" key="4">
    <source>
        <dbReference type="Google" id="ProtNLM"/>
    </source>
</evidence>
<organism evidence="2 3">
    <name type="scientific">Hypsibius exemplaris</name>
    <name type="common">Freshwater tardigrade</name>
    <dbReference type="NCBI Taxonomy" id="2072580"/>
    <lineage>
        <taxon>Eukaryota</taxon>
        <taxon>Metazoa</taxon>
        <taxon>Ecdysozoa</taxon>
        <taxon>Tardigrada</taxon>
        <taxon>Eutardigrada</taxon>
        <taxon>Parachela</taxon>
        <taxon>Hypsibioidea</taxon>
        <taxon>Hypsibiidae</taxon>
        <taxon>Hypsibius</taxon>
    </lineage>
</organism>
<dbReference type="Proteomes" id="UP000192578">
    <property type="component" value="Unassembled WGS sequence"/>
</dbReference>
<protein>
    <recommendedName>
        <fullName evidence="4">BZIP domain-containing protein</fullName>
    </recommendedName>
</protein>
<name>A0A1W0XFK2_HYPEX</name>
<evidence type="ECO:0000256" key="1">
    <source>
        <dbReference type="SAM" id="MobiDB-lite"/>
    </source>
</evidence>
<feature type="region of interest" description="Disordered" evidence="1">
    <location>
        <begin position="77"/>
        <end position="117"/>
    </location>
</feature>
<comment type="caution">
    <text evidence="2">The sequence shown here is derived from an EMBL/GenBank/DDBJ whole genome shotgun (WGS) entry which is preliminary data.</text>
</comment>
<dbReference type="AlphaFoldDB" id="A0A1W0XFK2"/>
<feature type="compositionally biased region" description="Low complexity" evidence="1">
    <location>
        <begin position="88"/>
        <end position="99"/>
    </location>
</feature>
<gene>
    <name evidence="2" type="ORF">BV898_00372</name>
</gene>